<name>A0AAD3S639_NEPGR</name>
<dbReference type="AlphaFoldDB" id="A0AAD3S639"/>
<dbReference type="EMBL" id="BSYO01000005">
    <property type="protein sequence ID" value="GMH04772.1"/>
    <property type="molecule type" value="Genomic_DNA"/>
</dbReference>
<proteinExistence type="predicted"/>
<protein>
    <submittedName>
        <fullName evidence="1">Uncharacterized protein</fullName>
    </submittedName>
</protein>
<sequence>MPPGPREGTFWWRKNYGLWPYVSAAMSNRGRRNDQVNNTIDREARYANLLDRMAEVIEALTPTTPPTPVTTPIPVHQ</sequence>
<evidence type="ECO:0000313" key="1">
    <source>
        <dbReference type="EMBL" id="GMH04772.1"/>
    </source>
</evidence>
<organism evidence="1 2">
    <name type="scientific">Nepenthes gracilis</name>
    <name type="common">Slender pitcher plant</name>
    <dbReference type="NCBI Taxonomy" id="150966"/>
    <lineage>
        <taxon>Eukaryota</taxon>
        <taxon>Viridiplantae</taxon>
        <taxon>Streptophyta</taxon>
        <taxon>Embryophyta</taxon>
        <taxon>Tracheophyta</taxon>
        <taxon>Spermatophyta</taxon>
        <taxon>Magnoliopsida</taxon>
        <taxon>eudicotyledons</taxon>
        <taxon>Gunneridae</taxon>
        <taxon>Pentapetalae</taxon>
        <taxon>Caryophyllales</taxon>
        <taxon>Nepenthaceae</taxon>
        <taxon>Nepenthes</taxon>
    </lineage>
</organism>
<comment type="caution">
    <text evidence="1">The sequence shown here is derived from an EMBL/GenBank/DDBJ whole genome shotgun (WGS) entry which is preliminary data.</text>
</comment>
<dbReference type="Proteomes" id="UP001279734">
    <property type="component" value="Unassembled WGS sequence"/>
</dbReference>
<keyword evidence="2" id="KW-1185">Reference proteome</keyword>
<evidence type="ECO:0000313" key="2">
    <source>
        <dbReference type="Proteomes" id="UP001279734"/>
    </source>
</evidence>
<reference evidence="1" key="1">
    <citation type="submission" date="2023-05" db="EMBL/GenBank/DDBJ databases">
        <title>Nepenthes gracilis genome sequencing.</title>
        <authorList>
            <person name="Fukushima K."/>
        </authorList>
    </citation>
    <scope>NUCLEOTIDE SEQUENCE</scope>
    <source>
        <strain evidence="1">SING2019-196</strain>
    </source>
</reference>
<accession>A0AAD3S639</accession>
<gene>
    <name evidence="1" type="ORF">Nepgr_006612</name>
</gene>